<protein>
    <recommendedName>
        <fullName evidence="11">Thiol-specific monooxygenase</fullName>
    </recommendedName>
</protein>
<dbReference type="Pfam" id="PF00743">
    <property type="entry name" value="FMO-like"/>
    <property type="match status" value="2"/>
</dbReference>
<dbReference type="OrthoDB" id="66881at2759"/>
<evidence type="ECO:0000256" key="5">
    <source>
        <dbReference type="ARBA" id="ARBA00022857"/>
    </source>
</evidence>
<dbReference type="InterPro" id="IPR000960">
    <property type="entry name" value="Flavin_mOase"/>
</dbReference>
<comment type="caution">
    <text evidence="9">The sequence shown here is derived from an EMBL/GenBank/DDBJ whole genome shotgun (WGS) entry which is preliminary data.</text>
</comment>
<dbReference type="GO" id="GO:0004499">
    <property type="term" value="F:N,N-dimethylaniline monooxygenase activity"/>
    <property type="evidence" value="ECO:0007669"/>
    <property type="project" value="EnsemblFungi"/>
</dbReference>
<keyword evidence="10" id="KW-1185">Reference proteome</keyword>
<evidence type="ECO:0000256" key="7">
    <source>
        <dbReference type="ARBA" id="ARBA00023033"/>
    </source>
</evidence>
<evidence type="ECO:0000313" key="10">
    <source>
        <dbReference type="Proteomes" id="UP000214365"/>
    </source>
</evidence>
<evidence type="ECO:0000313" key="9">
    <source>
        <dbReference type="EMBL" id="OKL60935.1"/>
    </source>
</evidence>
<sequence>MRVAVIGAGPGGLAAAKYLHAENAFSAISIFEQRDEAGGVWCYTAHNAVDESFAIPHTTPQTTPDTPVSTKKEASSENVVFQSPVYDLLETNIPHTLMNYSDWKFPTGTSLFPSHQTVKEYLQDYAKTLLPSISFHTQVVDVKPLDESNKDSGWVLSALDLRTKEVSTHEFDYVVVANGHYSDPYVPDIAGIREWSQAYPDSVSHSKYYRRAEQYANKKVIVVGNSASGIDVSVQIATVAQRPLLVSERTGSPPYLNDNPNIRIVPEIAEFLIVDRAVRFIDGHVEKNVDHVLLCTGYLYSFPFLPSLLPPAVTPDGNRPSNLFQHIFYYPRPTLTFIGLPQKIIPFPLSEAQAAVIARVYSGRLQLPSLSEMKEWETNWIAKHGPGKSFNVLGYPLDAEYLNSLHDWSLRATKRDGLSNNGRGKNPPYWNEKDQWLRKLTPMIKAASQALGSKRREITVLEELGFVYDENENESDAKSKI</sequence>
<accession>A0A225B284</accession>
<comment type="cofactor">
    <cofactor evidence="1">
        <name>FAD</name>
        <dbReference type="ChEBI" id="CHEBI:57692"/>
    </cofactor>
</comment>
<keyword evidence="7" id="KW-0503">Monooxygenase</keyword>
<dbReference type="GO" id="GO:0071949">
    <property type="term" value="F:FAD binding"/>
    <property type="evidence" value="ECO:0007669"/>
    <property type="project" value="EnsemblFungi"/>
</dbReference>
<dbReference type="Proteomes" id="UP000214365">
    <property type="component" value="Unassembled WGS sequence"/>
</dbReference>
<feature type="region of interest" description="Disordered" evidence="8">
    <location>
        <begin position="55"/>
        <end position="74"/>
    </location>
</feature>
<keyword evidence="5" id="KW-0521">NADP</keyword>
<dbReference type="PANTHER" id="PTHR23023">
    <property type="entry name" value="DIMETHYLANILINE MONOOXYGENASE"/>
    <property type="match status" value="1"/>
</dbReference>
<dbReference type="Gene3D" id="3.50.50.60">
    <property type="entry name" value="FAD/NAD(P)-binding domain"/>
    <property type="match status" value="2"/>
</dbReference>
<dbReference type="InterPro" id="IPR050346">
    <property type="entry name" value="FMO-like"/>
</dbReference>
<evidence type="ECO:0000256" key="1">
    <source>
        <dbReference type="ARBA" id="ARBA00001974"/>
    </source>
</evidence>
<evidence type="ECO:0000256" key="2">
    <source>
        <dbReference type="ARBA" id="ARBA00009183"/>
    </source>
</evidence>
<evidence type="ECO:0000256" key="8">
    <source>
        <dbReference type="SAM" id="MobiDB-lite"/>
    </source>
</evidence>
<proteinExistence type="inferred from homology"/>
<keyword evidence="6" id="KW-0560">Oxidoreductase</keyword>
<comment type="similarity">
    <text evidence="2">Belongs to the FMO family.</text>
</comment>
<dbReference type="SUPFAM" id="SSF51905">
    <property type="entry name" value="FAD/NAD(P)-binding domain"/>
    <property type="match status" value="2"/>
</dbReference>
<dbReference type="InterPro" id="IPR020946">
    <property type="entry name" value="Flavin_mOase-like"/>
</dbReference>
<dbReference type="STRING" id="1441469.A0A225B284"/>
<dbReference type="GO" id="GO:0050661">
    <property type="term" value="F:NADP binding"/>
    <property type="evidence" value="ECO:0007669"/>
    <property type="project" value="InterPro"/>
</dbReference>
<feature type="compositionally biased region" description="Low complexity" evidence="8">
    <location>
        <begin position="56"/>
        <end position="69"/>
    </location>
</feature>
<dbReference type="GeneID" id="31003469"/>
<evidence type="ECO:0000256" key="3">
    <source>
        <dbReference type="ARBA" id="ARBA00022630"/>
    </source>
</evidence>
<dbReference type="RefSeq" id="XP_020121056.1">
    <property type="nucleotide sequence ID" value="XM_020266045.1"/>
</dbReference>
<name>A0A225B284_TALAT</name>
<keyword evidence="4" id="KW-0274">FAD</keyword>
<dbReference type="PRINTS" id="PR00370">
    <property type="entry name" value="FMOXYGENASE"/>
</dbReference>
<gene>
    <name evidence="9" type="ORF">UA08_03714</name>
</gene>
<evidence type="ECO:0000256" key="4">
    <source>
        <dbReference type="ARBA" id="ARBA00022827"/>
    </source>
</evidence>
<reference evidence="9 10" key="1">
    <citation type="submission" date="2015-06" db="EMBL/GenBank/DDBJ databases">
        <title>Talaromyces atroroseus IBT 11181 draft genome.</title>
        <authorList>
            <person name="Rasmussen K.B."/>
            <person name="Rasmussen S."/>
            <person name="Petersen B."/>
            <person name="Sicheritz-Ponten T."/>
            <person name="Mortensen U.H."/>
            <person name="Thrane U."/>
        </authorList>
    </citation>
    <scope>NUCLEOTIDE SEQUENCE [LARGE SCALE GENOMIC DNA]</scope>
    <source>
        <strain evidence="9 10">IBT 11181</strain>
    </source>
</reference>
<dbReference type="InterPro" id="IPR036188">
    <property type="entry name" value="FAD/NAD-bd_sf"/>
</dbReference>
<dbReference type="AlphaFoldDB" id="A0A225B284"/>
<dbReference type="EMBL" id="LFMY01000004">
    <property type="protein sequence ID" value="OKL60935.1"/>
    <property type="molecule type" value="Genomic_DNA"/>
</dbReference>
<dbReference type="Pfam" id="PF13450">
    <property type="entry name" value="NAD_binding_8"/>
    <property type="match status" value="1"/>
</dbReference>
<evidence type="ECO:0008006" key="11">
    <source>
        <dbReference type="Google" id="ProtNLM"/>
    </source>
</evidence>
<organism evidence="9 10">
    <name type="scientific">Talaromyces atroroseus</name>
    <dbReference type="NCBI Taxonomy" id="1441469"/>
    <lineage>
        <taxon>Eukaryota</taxon>
        <taxon>Fungi</taxon>
        <taxon>Dikarya</taxon>
        <taxon>Ascomycota</taxon>
        <taxon>Pezizomycotina</taxon>
        <taxon>Eurotiomycetes</taxon>
        <taxon>Eurotiomycetidae</taxon>
        <taxon>Eurotiales</taxon>
        <taxon>Trichocomaceae</taxon>
        <taxon>Talaromyces</taxon>
        <taxon>Talaromyces sect. Trachyspermi</taxon>
    </lineage>
</organism>
<dbReference type="FunFam" id="3.50.50.60:FF:000138">
    <property type="entry name" value="Flavin-containing monooxygenase"/>
    <property type="match status" value="1"/>
</dbReference>
<evidence type="ECO:0000256" key="6">
    <source>
        <dbReference type="ARBA" id="ARBA00023002"/>
    </source>
</evidence>
<keyword evidence="3" id="KW-0285">Flavoprotein</keyword>